<keyword evidence="2" id="KW-1185">Reference proteome</keyword>
<dbReference type="Proteomes" id="UP000657574">
    <property type="component" value="Unassembled WGS sequence"/>
</dbReference>
<reference evidence="1" key="1">
    <citation type="journal article" date="2014" name="Int. J. Syst. Evol. Microbiol.">
        <title>Complete genome sequence of Corynebacterium casei LMG S-19264T (=DSM 44701T), isolated from a smear-ripened cheese.</title>
        <authorList>
            <consortium name="US DOE Joint Genome Institute (JGI-PGF)"/>
            <person name="Walter F."/>
            <person name="Albersmeier A."/>
            <person name="Kalinowski J."/>
            <person name="Ruckert C."/>
        </authorList>
    </citation>
    <scope>NUCLEOTIDE SEQUENCE</scope>
    <source>
        <strain evidence="1">JCM 3086</strain>
    </source>
</reference>
<organism evidence="1 2">
    <name type="scientific">Streptomyces brasiliensis</name>
    <dbReference type="NCBI Taxonomy" id="1954"/>
    <lineage>
        <taxon>Bacteria</taxon>
        <taxon>Bacillati</taxon>
        <taxon>Actinomycetota</taxon>
        <taxon>Actinomycetes</taxon>
        <taxon>Kitasatosporales</taxon>
        <taxon>Streptomycetaceae</taxon>
        <taxon>Streptomyces</taxon>
    </lineage>
</organism>
<dbReference type="EMBL" id="BMQA01000029">
    <property type="protein sequence ID" value="GGJ43911.1"/>
    <property type="molecule type" value="Genomic_DNA"/>
</dbReference>
<sequence>MVESEEQLQQAVDPAFDRVTLAVVGLAEFRRPTAPGAAFLSVADSVRGNRNGRLDPASAQVGPVAAGAVRLVGPDPVRAPAGAPAS</sequence>
<comment type="caution">
    <text evidence="1">The sequence shown here is derived from an EMBL/GenBank/DDBJ whole genome shotgun (WGS) entry which is preliminary data.</text>
</comment>
<accession>A0A917L488</accession>
<proteinExistence type="predicted"/>
<evidence type="ECO:0000313" key="2">
    <source>
        <dbReference type="Proteomes" id="UP000657574"/>
    </source>
</evidence>
<name>A0A917L488_9ACTN</name>
<evidence type="ECO:0000313" key="1">
    <source>
        <dbReference type="EMBL" id="GGJ43911.1"/>
    </source>
</evidence>
<protein>
    <submittedName>
        <fullName evidence="1">Uncharacterized protein</fullName>
    </submittedName>
</protein>
<dbReference type="AlphaFoldDB" id="A0A917L488"/>
<reference evidence="1" key="2">
    <citation type="submission" date="2020-09" db="EMBL/GenBank/DDBJ databases">
        <authorList>
            <person name="Sun Q."/>
            <person name="Ohkuma M."/>
        </authorList>
    </citation>
    <scope>NUCLEOTIDE SEQUENCE</scope>
    <source>
        <strain evidence="1">JCM 3086</strain>
    </source>
</reference>
<gene>
    <name evidence="1" type="ORF">GCM10010121_063900</name>
</gene>